<name>A0A0D8XC80_DICVI</name>
<feature type="transmembrane region" description="Helical" evidence="6">
    <location>
        <begin position="69"/>
        <end position="89"/>
    </location>
</feature>
<evidence type="ECO:0000313" key="8">
    <source>
        <dbReference type="EMBL" id="KJH41254.1"/>
    </source>
</evidence>
<dbReference type="Gene3D" id="1.20.1530.20">
    <property type="match status" value="1"/>
</dbReference>
<feature type="transmembrane region" description="Helical" evidence="6">
    <location>
        <begin position="95"/>
        <end position="116"/>
    </location>
</feature>
<feature type="transmembrane region" description="Helical" evidence="6">
    <location>
        <begin position="392"/>
        <end position="412"/>
    </location>
</feature>
<keyword evidence="3 6" id="KW-0812">Transmembrane</keyword>
<dbReference type="InterPro" id="IPR006153">
    <property type="entry name" value="Cation/H_exchanger_TM"/>
</dbReference>
<protein>
    <submittedName>
        <fullName evidence="8">Transporter, CPA2 family</fullName>
    </submittedName>
</protein>
<feature type="transmembrane region" description="Helical" evidence="6">
    <location>
        <begin position="248"/>
        <end position="270"/>
    </location>
</feature>
<reference evidence="9" key="2">
    <citation type="journal article" date="2016" name="Sci. Rep.">
        <title>Dictyocaulus viviparus genome, variome and transcriptome elucidate lungworm biology and support future intervention.</title>
        <authorList>
            <person name="McNulty S.N."/>
            <person name="Strube C."/>
            <person name="Rosa B.A."/>
            <person name="Martin J.C."/>
            <person name="Tyagi R."/>
            <person name="Choi Y.J."/>
            <person name="Wang Q."/>
            <person name="Hallsworth Pepin K."/>
            <person name="Zhang X."/>
            <person name="Ozersky P."/>
            <person name="Wilson R.K."/>
            <person name="Sternberg P.W."/>
            <person name="Gasser R.B."/>
            <person name="Mitreva M."/>
        </authorList>
    </citation>
    <scope>NUCLEOTIDE SEQUENCE [LARGE SCALE GENOMIC DNA]</scope>
    <source>
        <strain evidence="9">HannoverDv2000</strain>
    </source>
</reference>
<dbReference type="Pfam" id="PF00999">
    <property type="entry name" value="Na_H_Exchanger"/>
    <property type="match status" value="1"/>
</dbReference>
<evidence type="ECO:0000313" key="9">
    <source>
        <dbReference type="Proteomes" id="UP000053766"/>
    </source>
</evidence>
<dbReference type="PANTHER" id="PTHR31102">
    <property type="match status" value="1"/>
</dbReference>
<evidence type="ECO:0000256" key="1">
    <source>
        <dbReference type="ARBA" id="ARBA00004141"/>
    </source>
</evidence>
<evidence type="ECO:0000256" key="2">
    <source>
        <dbReference type="ARBA" id="ARBA00007367"/>
    </source>
</evidence>
<feature type="transmembrane region" description="Helical" evidence="6">
    <location>
        <begin position="39"/>
        <end position="57"/>
    </location>
</feature>
<accession>A0A0D8XC80</accession>
<proteinExistence type="inferred from homology"/>
<dbReference type="GO" id="GO:0016020">
    <property type="term" value="C:membrane"/>
    <property type="evidence" value="ECO:0007669"/>
    <property type="project" value="UniProtKB-SubCell"/>
</dbReference>
<comment type="similarity">
    <text evidence="2">Belongs to the monovalent cation:proton antiporter 1 (CPA1) transporter (TC 2.A.36) family.</text>
</comment>
<dbReference type="InterPro" id="IPR038770">
    <property type="entry name" value="Na+/solute_symporter_sf"/>
</dbReference>
<keyword evidence="9" id="KW-1185">Reference proteome</keyword>
<dbReference type="STRING" id="29172.A0A0D8XC80"/>
<feature type="transmembrane region" description="Helical" evidence="6">
    <location>
        <begin position="128"/>
        <end position="157"/>
    </location>
</feature>
<feature type="transmembrane region" description="Helical" evidence="6">
    <location>
        <begin position="169"/>
        <end position="191"/>
    </location>
</feature>
<evidence type="ECO:0000256" key="4">
    <source>
        <dbReference type="ARBA" id="ARBA00022989"/>
    </source>
</evidence>
<dbReference type="OrthoDB" id="423807at2759"/>
<keyword evidence="4 6" id="KW-1133">Transmembrane helix</keyword>
<feature type="transmembrane region" description="Helical" evidence="6">
    <location>
        <begin position="203"/>
        <end position="236"/>
    </location>
</feature>
<organism evidence="8 9">
    <name type="scientific">Dictyocaulus viviparus</name>
    <name type="common">Bovine lungworm</name>
    <dbReference type="NCBI Taxonomy" id="29172"/>
    <lineage>
        <taxon>Eukaryota</taxon>
        <taxon>Metazoa</taxon>
        <taxon>Ecdysozoa</taxon>
        <taxon>Nematoda</taxon>
        <taxon>Chromadorea</taxon>
        <taxon>Rhabditida</taxon>
        <taxon>Rhabditina</taxon>
        <taxon>Rhabditomorpha</taxon>
        <taxon>Strongyloidea</taxon>
        <taxon>Metastrongylidae</taxon>
        <taxon>Dictyocaulus</taxon>
    </lineage>
</organism>
<dbReference type="Proteomes" id="UP000053766">
    <property type="component" value="Unassembled WGS sequence"/>
</dbReference>
<gene>
    <name evidence="8" type="ORF">DICVIV_12772</name>
</gene>
<dbReference type="EMBL" id="KN716867">
    <property type="protein sequence ID" value="KJH41254.1"/>
    <property type="molecule type" value="Genomic_DNA"/>
</dbReference>
<evidence type="ECO:0000256" key="6">
    <source>
        <dbReference type="SAM" id="Phobius"/>
    </source>
</evidence>
<sequence length="474" mass="52304">MGYLVTFIRLPSLFGALCVGVLIKHTPPLAEILYVDDEWHFIARKLCLVIIIIRWGLGINRTYIRENPVSIVSAISEAIAITLISVNCFNIQLEFGIISGFLLATVSPAICGPVMLKLQERHQGTDKGIPFFVLAACCFDNSFSIVVVTLTTAITFTNDPKFSVFVRNVGEILLCGFIGIFIGWVLWYFPLPNQKHTHTARILLLVFLSIAIILGMNAINHAFPGIVACLLACFVAPTKWRNDNPKKVYTILFSHTSSIISFYLSYILIVRMINFSIILNSIFLKIEPIANFFAILWYYFASPLLFSLVGTLLDFTDTPGVHILAGFVLVVVGILARLVSGFAIVACSPLSLGEQFVVVWSLVPKATVQAALGPNLLVLAKNFPQFKEEATFVVASCIIAVATTAPIGAFVLEMVAPRLVRKAGQQTNRIRAEDSSNRAKTLTSIIEESEKNTAFKRLRALSLQYGNWNGLHNS</sequence>
<dbReference type="GO" id="GO:1902600">
    <property type="term" value="P:proton transmembrane transport"/>
    <property type="evidence" value="ECO:0007669"/>
    <property type="project" value="InterPro"/>
</dbReference>
<dbReference type="AlphaFoldDB" id="A0A0D8XC80"/>
<dbReference type="PANTHER" id="PTHR31102:SF18">
    <property type="entry name" value="CATION_H+ EXCHANGER DOMAIN-CONTAINING PROTEIN"/>
    <property type="match status" value="1"/>
</dbReference>
<feature type="transmembrane region" description="Helical" evidence="6">
    <location>
        <begin position="357"/>
        <end position="380"/>
    </location>
</feature>
<comment type="subcellular location">
    <subcellularLocation>
        <location evidence="1">Membrane</location>
        <topology evidence="1">Multi-pass membrane protein</topology>
    </subcellularLocation>
</comment>
<feature type="transmembrane region" description="Helical" evidence="6">
    <location>
        <begin position="320"/>
        <end position="345"/>
    </location>
</feature>
<evidence type="ECO:0000256" key="5">
    <source>
        <dbReference type="ARBA" id="ARBA00023136"/>
    </source>
</evidence>
<keyword evidence="5 6" id="KW-0472">Membrane</keyword>
<reference evidence="8 9" key="1">
    <citation type="submission" date="2013-11" db="EMBL/GenBank/DDBJ databases">
        <title>Draft genome of the bovine lungworm Dictyocaulus viviparus.</title>
        <authorList>
            <person name="Mitreva M."/>
        </authorList>
    </citation>
    <scope>NUCLEOTIDE SEQUENCE [LARGE SCALE GENOMIC DNA]</scope>
    <source>
        <strain evidence="8 9">HannoverDv2000</strain>
    </source>
</reference>
<dbReference type="GO" id="GO:0015297">
    <property type="term" value="F:antiporter activity"/>
    <property type="evidence" value="ECO:0007669"/>
    <property type="project" value="InterPro"/>
</dbReference>
<feature type="domain" description="Cation/H+ exchanger transmembrane" evidence="7">
    <location>
        <begin position="3"/>
        <end position="406"/>
    </location>
</feature>
<evidence type="ECO:0000256" key="3">
    <source>
        <dbReference type="ARBA" id="ARBA00022692"/>
    </source>
</evidence>
<feature type="transmembrane region" description="Helical" evidence="6">
    <location>
        <begin position="7"/>
        <end position="27"/>
    </location>
</feature>
<evidence type="ECO:0000259" key="7">
    <source>
        <dbReference type="Pfam" id="PF00999"/>
    </source>
</evidence>
<dbReference type="InterPro" id="IPR051843">
    <property type="entry name" value="CPA1_transporter"/>
</dbReference>